<keyword evidence="5" id="KW-1185">Reference proteome</keyword>
<proteinExistence type="inferred from homology"/>
<dbReference type="PANTHER" id="PTHR13056:SF0">
    <property type="entry name" value="VACUOLAR FUSION PROTEIN CCZ1 HOMOLOG-RELATED"/>
    <property type="match status" value="1"/>
</dbReference>
<dbReference type="Pfam" id="PF19033">
    <property type="entry name" value="Intu_longin_3"/>
    <property type="match status" value="1"/>
</dbReference>
<dbReference type="Proteomes" id="UP000243579">
    <property type="component" value="Unassembled WGS sequence"/>
</dbReference>
<dbReference type="Pfam" id="PF19031">
    <property type="entry name" value="Intu_longin_1"/>
    <property type="match status" value="1"/>
</dbReference>
<evidence type="ECO:0000256" key="1">
    <source>
        <dbReference type="ARBA" id="ARBA00005352"/>
    </source>
</evidence>
<sequence length="548" mass="60823">MEILVWHEGLGSDDDAATEEESAARILFFWPPKPCSDQLNVLQLLQGAFAFAQSFREAPDDAAAHVHLTTMHYVYRLCEPHVWLAFGLATDQYIADSPDDASMEAALRLMYDTFRLFHGSVESRALQVQNDVDARAFAAATGDVDSLRASIAQLEIVSPLHRFRSKCEGFFPSYARALGILDGITCLVDMIGLPYYPANKSLQLNLQLLLHTLSSEVPEVVSSAAFVSGQLVWTRFDVDNLSLIHTLLRLREQEGYKGSQDTASALWIEAQHKYDANFNPIWSSQQGYAERQGSPSPLLKRRPSARDYFAEVSSSFKTPSSVPPASGFQCTDGTYASAEKKDVWVPTLFQEPALLHQKLLVWHESTVTLVLVVESSTTDLQRMILQETGITGTLEICQQLQSYLDGHPQIKDASRLATSSPSAASVPLPPCPFLHYNRMTRAVQWNNAANLGGATKDDAMPWPLRLQTRSIPRKLLSVLNEAHAEMTQSEHLLDLCVKTPTDGWVVARRSGTLGRELYAFFDSGVDTIGNLSAAVTELILEHFQDTFM</sequence>
<organism evidence="4 5">
    <name type="scientific">Achlya hypogyna</name>
    <name type="common">Oomycete</name>
    <name type="synonym">Protoachlya hypogyna</name>
    <dbReference type="NCBI Taxonomy" id="1202772"/>
    <lineage>
        <taxon>Eukaryota</taxon>
        <taxon>Sar</taxon>
        <taxon>Stramenopiles</taxon>
        <taxon>Oomycota</taxon>
        <taxon>Saprolegniomycetes</taxon>
        <taxon>Saprolegniales</taxon>
        <taxon>Achlyaceae</taxon>
        <taxon>Achlya</taxon>
    </lineage>
</organism>
<dbReference type="InterPro" id="IPR043987">
    <property type="entry name" value="CCZ1/INTU/HSP4_longin_1"/>
</dbReference>
<dbReference type="EMBL" id="JNBR01000649">
    <property type="protein sequence ID" value="OQR90253.1"/>
    <property type="molecule type" value="Genomic_DNA"/>
</dbReference>
<dbReference type="OrthoDB" id="240546at2759"/>
<protein>
    <submittedName>
        <fullName evidence="4">Uncharacterized protein</fullName>
    </submittedName>
</protein>
<evidence type="ECO:0000259" key="2">
    <source>
        <dbReference type="Pfam" id="PF19031"/>
    </source>
</evidence>
<dbReference type="InterPro" id="IPR013176">
    <property type="entry name" value="Ccz1"/>
</dbReference>
<reference evidence="4 5" key="1">
    <citation type="journal article" date="2014" name="Genome Biol. Evol.">
        <title>The secreted proteins of Achlya hypogyna and Thraustotheca clavata identify the ancestral oomycete secretome and reveal gene acquisitions by horizontal gene transfer.</title>
        <authorList>
            <person name="Misner I."/>
            <person name="Blouin N."/>
            <person name="Leonard G."/>
            <person name="Richards T.A."/>
            <person name="Lane C.E."/>
        </authorList>
    </citation>
    <scope>NUCLEOTIDE SEQUENCE [LARGE SCALE GENOMIC DNA]</scope>
    <source>
        <strain evidence="4 5">ATCC 48635</strain>
    </source>
</reference>
<comment type="similarity">
    <text evidence="1">Belongs to the CCZ1 family.</text>
</comment>
<accession>A0A1V9YXA0</accession>
<feature type="domain" description="CCZ1/INTU/HSP4 first Longin" evidence="2">
    <location>
        <begin position="17"/>
        <end position="119"/>
    </location>
</feature>
<dbReference type="GO" id="GO:0035658">
    <property type="term" value="C:Mon1-Ccz1 complex"/>
    <property type="evidence" value="ECO:0007669"/>
    <property type="project" value="InterPro"/>
</dbReference>
<dbReference type="PANTHER" id="PTHR13056">
    <property type="entry name" value="VACUOLAR FUSION PROTEIN CCZ1 HOMOLOG-RELATED"/>
    <property type="match status" value="1"/>
</dbReference>
<evidence type="ECO:0000313" key="5">
    <source>
        <dbReference type="Proteomes" id="UP000243579"/>
    </source>
</evidence>
<evidence type="ECO:0000313" key="4">
    <source>
        <dbReference type="EMBL" id="OQR90253.1"/>
    </source>
</evidence>
<feature type="domain" description="CCZ1/INTU/HPS4 third Longin" evidence="3">
    <location>
        <begin position="433"/>
        <end position="532"/>
    </location>
</feature>
<name>A0A1V9YXA0_ACHHY</name>
<dbReference type="InterPro" id="IPR043989">
    <property type="entry name" value="CCZ1/INTU/HSP4_longin_3"/>
</dbReference>
<dbReference type="GO" id="GO:0016192">
    <property type="term" value="P:vesicle-mediated transport"/>
    <property type="evidence" value="ECO:0007669"/>
    <property type="project" value="InterPro"/>
</dbReference>
<evidence type="ECO:0000259" key="3">
    <source>
        <dbReference type="Pfam" id="PF19033"/>
    </source>
</evidence>
<gene>
    <name evidence="4" type="ORF">ACHHYP_05683</name>
</gene>
<dbReference type="STRING" id="1202772.A0A1V9YXA0"/>
<dbReference type="AlphaFoldDB" id="A0A1V9YXA0"/>
<comment type="caution">
    <text evidence="4">The sequence shown here is derived from an EMBL/GenBank/DDBJ whole genome shotgun (WGS) entry which is preliminary data.</text>
</comment>